<dbReference type="Proteomes" id="UP000659124">
    <property type="component" value="Unassembled WGS sequence"/>
</dbReference>
<protein>
    <submittedName>
        <fullName evidence="1">Class I lanthipeptide</fullName>
    </submittedName>
</protein>
<comment type="caution">
    <text evidence="1">The sequence shown here is derived from an EMBL/GenBank/DDBJ whole genome shotgun (WGS) entry which is preliminary data.</text>
</comment>
<gene>
    <name evidence="1" type="ORF">ICL07_20885</name>
</gene>
<proteinExistence type="predicted"/>
<evidence type="ECO:0000313" key="2">
    <source>
        <dbReference type="Proteomes" id="UP000659124"/>
    </source>
</evidence>
<evidence type="ECO:0000313" key="1">
    <source>
        <dbReference type="EMBL" id="MBC9932856.1"/>
    </source>
</evidence>
<sequence length="63" mass="6859">MKKKKVAIGRKLSLNKATIAALNAAQQAKIAGGFFITRPIECESFVETCVTVHVKTGYCEICE</sequence>
<accession>A0ABR7TQU9</accession>
<organism evidence="1 2">
    <name type="scientific">Chitinophaga qingshengii</name>
    <dbReference type="NCBI Taxonomy" id="1569794"/>
    <lineage>
        <taxon>Bacteria</taxon>
        <taxon>Pseudomonadati</taxon>
        <taxon>Bacteroidota</taxon>
        <taxon>Chitinophagia</taxon>
        <taxon>Chitinophagales</taxon>
        <taxon>Chitinophagaceae</taxon>
        <taxon>Chitinophaga</taxon>
    </lineage>
</organism>
<keyword evidence="2" id="KW-1185">Reference proteome</keyword>
<dbReference type="NCBIfam" id="NF038153">
    <property type="entry name" value="lant_leader_L1a"/>
    <property type="match status" value="1"/>
</dbReference>
<dbReference type="InterPro" id="IPR058238">
    <property type="entry name" value="Lant_leader_dom"/>
</dbReference>
<dbReference type="RefSeq" id="WP_188089986.1">
    <property type="nucleotide sequence ID" value="NZ_JACVFC010000003.1"/>
</dbReference>
<name>A0ABR7TQU9_9BACT</name>
<dbReference type="EMBL" id="JACVFC010000003">
    <property type="protein sequence ID" value="MBC9932856.1"/>
    <property type="molecule type" value="Genomic_DNA"/>
</dbReference>
<reference evidence="1 2" key="1">
    <citation type="submission" date="2020-09" db="EMBL/GenBank/DDBJ databases">
        <title>Genome sequences of type strains of Chitinophaga qingshengii and Chitinophaga varians.</title>
        <authorList>
            <person name="Kittiwongwattana C."/>
        </authorList>
    </citation>
    <scope>NUCLEOTIDE SEQUENCE [LARGE SCALE GENOMIC DNA]</scope>
    <source>
        <strain evidence="1 2">JCM 30026</strain>
    </source>
</reference>